<evidence type="ECO:0000313" key="1">
    <source>
        <dbReference type="EMBL" id="KAI3723566.1"/>
    </source>
</evidence>
<evidence type="ECO:0000313" key="2">
    <source>
        <dbReference type="Proteomes" id="UP001055811"/>
    </source>
</evidence>
<comment type="caution">
    <text evidence="1">The sequence shown here is derived from an EMBL/GenBank/DDBJ whole genome shotgun (WGS) entry which is preliminary data.</text>
</comment>
<reference evidence="1 2" key="2">
    <citation type="journal article" date="2022" name="Mol. Ecol. Resour.">
        <title>The genomes of chicory, endive, great burdock and yacon provide insights into Asteraceae paleo-polyploidization history and plant inulin production.</title>
        <authorList>
            <person name="Fan W."/>
            <person name="Wang S."/>
            <person name="Wang H."/>
            <person name="Wang A."/>
            <person name="Jiang F."/>
            <person name="Liu H."/>
            <person name="Zhao H."/>
            <person name="Xu D."/>
            <person name="Zhang Y."/>
        </authorList>
    </citation>
    <scope>NUCLEOTIDE SEQUENCE [LARGE SCALE GENOMIC DNA]</scope>
    <source>
        <strain evidence="2">cv. Punajuju</strain>
        <tissue evidence="1">Leaves</tissue>
    </source>
</reference>
<name>A0ACB9BNH9_CICIN</name>
<proteinExistence type="predicted"/>
<protein>
    <submittedName>
        <fullName evidence="1">Uncharacterized protein</fullName>
    </submittedName>
</protein>
<reference evidence="2" key="1">
    <citation type="journal article" date="2022" name="Mol. Ecol. Resour.">
        <title>The genomes of chicory, endive, great burdock and yacon provide insights into Asteraceae palaeo-polyploidization history and plant inulin production.</title>
        <authorList>
            <person name="Fan W."/>
            <person name="Wang S."/>
            <person name="Wang H."/>
            <person name="Wang A."/>
            <person name="Jiang F."/>
            <person name="Liu H."/>
            <person name="Zhao H."/>
            <person name="Xu D."/>
            <person name="Zhang Y."/>
        </authorList>
    </citation>
    <scope>NUCLEOTIDE SEQUENCE [LARGE SCALE GENOMIC DNA]</scope>
    <source>
        <strain evidence="2">cv. Punajuju</strain>
    </source>
</reference>
<dbReference type="EMBL" id="CM042014">
    <property type="protein sequence ID" value="KAI3723566.1"/>
    <property type="molecule type" value="Genomic_DNA"/>
</dbReference>
<sequence length="133" mass="15518">MLRYEDELARKRMQVLNSNIDLKVVVLSDLHYHGSSYTYQGESEVENPWSPYLDISCINDLTKLYEAATIEDVYLAYEQLKIDEQSLITKMTEKKMTRGFAEKAHQEAIQAQLDIEKQRKLAEDQMNLVQQQA</sequence>
<organism evidence="1 2">
    <name type="scientific">Cichorium intybus</name>
    <name type="common">Chicory</name>
    <dbReference type="NCBI Taxonomy" id="13427"/>
    <lineage>
        <taxon>Eukaryota</taxon>
        <taxon>Viridiplantae</taxon>
        <taxon>Streptophyta</taxon>
        <taxon>Embryophyta</taxon>
        <taxon>Tracheophyta</taxon>
        <taxon>Spermatophyta</taxon>
        <taxon>Magnoliopsida</taxon>
        <taxon>eudicotyledons</taxon>
        <taxon>Gunneridae</taxon>
        <taxon>Pentapetalae</taxon>
        <taxon>asterids</taxon>
        <taxon>campanulids</taxon>
        <taxon>Asterales</taxon>
        <taxon>Asteraceae</taxon>
        <taxon>Cichorioideae</taxon>
        <taxon>Cichorieae</taxon>
        <taxon>Cichoriinae</taxon>
        <taxon>Cichorium</taxon>
    </lineage>
</organism>
<gene>
    <name evidence="1" type="ORF">L2E82_35240</name>
</gene>
<accession>A0ACB9BNH9</accession>
<keyword evidence="2" id="KW-1185">Reference proteome</keyword>
<dbReference type="Proteomes" id="UP001055811">
    <property type="component" value="Linkage Group LG06"/>
</dbReference>